<dbReference type="InterPro" id="IPR036388">
    <property type="entry name" value="WH-like_DNA-bd_sf"/>
</dbReference>
<dbReference type="InterPro" id="IPR036390">
    <property type="entry name" value="WH_DNA-bd_sf"/>
</dbReference>
<feature type="domain" description="HTH arsR-type" evidence="1">
    <location>
        <begin position="10"/>
        <end position="106"/>
    </location>
</feature>
<dbReference type="RefSeq" id="WP_311719950.1">
    <property type="nucleotide sequence ID" value="NZ_JAVREZ010000026.1"/>
</dbReference>
<dbReference type="SUPFAM" id="SSF46785">
    <property type="entry name" value="Winged helix' DNA-binding domain"/>
    <property type="match status" value="1"/>
</dbReference>
<name>A0ABU2VQ86_9ACTN</name>
<dbReference type="CDD" id="cd00090">
    <property type="entry name" value="HTH_ARSR"/>
    <property type="match status" value="1"/>
</dbReference>
<dbReference type="Gene3D" id="1.10.10.10">
    <property type="entry name" value="Winged helix-like DNA-binding domain superfamily/Winged helix DNA-binding domain"/>
    <property type="match status" value="1"/>
</dbReference>
<dbReference type="Proteomes" id="UP001183824">
    <property type="component" value="Unassembled WGS sequence"/>
</dbReference>
<proteinExistence type="predicted"/>
<keyword evidence="3" id="KW-1185">Reference proteome</keyword>
<dbReference type="SMART" id="SM00418">
    <property type="entry name" value="HTH_ARSR"/>
    <property type="match status" value="1"/>
</dbReference>
<evidence type="ECO:0000313" key="3">
    <source>
        <dbReference type="Proteomes" id="UP001183824"/>
    </source>
</evidence>
<evidence type="ECO:0000313" key="2">
    <source>
        <dbReference type="EMBL" id="MDT0487261.1"/>
    </source>
</evidence>
<dbReference type="Pfam" id="PF12840">
    <property type="entry name" value="HTH_20"/>
    <property type="match status" value="1"/>
</dbReference>
<comment type="caution">
    <text evidence="2">The sequence shown here is derived from an EMBL/GenBank/DDBJ whole genome shotgun (WGS) entry which is preliminary data.</text>
</comment>
<evidence type="ECO:0000259" key="1">
    <source>
        <dbReference type="SMART" id="SM00418"/>
    </source>
</evidence>
<reference evidence="3" key="1">
    <citation type="submission" date="2023-07" db="EMBL/GenBank/DDBJ databases">
        <title>30 novel species of actinomycetes from the DSMZ collection.</title>
        <authorList>
            <person name="Nouioui I."/>
        </authorList>
    </citation>
    <scope>NUCLEOTIDE SEQUENCE [LARGE SCALE GENOMIC DNA]</scope>
    <source>
        <strain evidence="3">DSM 41640</strain>
    </source>
</reference>
<protein>
    <submittedName>
        <fullName evidence="2">Helix-turn-helix domain-containing protein</fullName>
    </submittedName>
</protein>
<sequence>MTERRPATDAEAKALASALRLRILRICLGEAHTNKEIATILGCAPASVLHHIRTLVRTGFLEAQEERRGARGAREIPYLATRKSWQLDAPAQDRSMLDAFLEELALAPAAEVDSTRLGLRLPSAEMEEFQTRLRALIEEFAARPDDPTAPAWSLFMVVHPDPNRP</sequence>
<dbReference type="InterPro" id="IPR011991">
    <property type="entry name" value="ArsR-like_HTH"/>
</dbReference>
<gene>
    <name evidence="2" type="ORF">RNB18_45110</name>
</gene>
<dbReference type="InterPro" id="IPR001845">
    <property type="entry name" value="HTH_ArsR_DNA-bd_dom"/>
</dbReference>
<accession>A0ABU2VQ86</accession>
<dbReference type="EMBL" id="JAVREZ010000026">
    <property type="protein sequence ID" value="MDT0487261.1"/>
    <property type="molecule type" value="Genomic_DNA"/>
</dbReference>
<organism evidence="2 3">
    <name type="scientific">Streptomyces doebereineriae</name>
    <dbReference type="NCBI Taxonomy" id="3075528"/>
    <lineage>
        <taxon>Bacteria</taxon>
        <taxon>Bacillati</taxon>
        <taxon>Actinomycetota</taxon>
        <taxon>Actinomycetes</taxon>
        <taxon>Kitasatosporales</taxon>
        <taxon>Streptomycetaceae</taxon>
        <taxon>Streptomyces</taxon>
    </lineage>
</organism>